<dbReference type="GO" id="GO:0015935">
    <property type="term" value="C:small ribosomal subunit"/>
    <property type="evidence" value="ECO:0007669"/>
    <property type="project" value="InterPro"/>
</dbReference>
<keyword evidence="4" id="KW-1185">Reference proteome</keyword>
<proteinExistence type="predicted"/>
<organism evidence="3 4">
    <name type="scientific">Gossypium aridum</name>
    <name type="common">American cotton</name>
    <name type="synonym">Erioxylum aridum</name>
    <dbReference type="NCBI Taxonomy" id="34290"/>
    <lineage>
        <taxon>Eukaryota</taxon>
        <taxon>Viridiplantae</taxon>
        <taxon>Streptophyta</taxon>
        <taxon>Embryophyta</taxon>
        <taxon>Tracheophyta</taxon>
        <taxon>Spermatophyta</taxon>
        <taxon>Magnoliopsida</taxon>
        <taxon>eudicotyledons</taxon>
        <taxon>Gunneridae</taxon>
        <taxon>Pentapetalae</taxon>
        <taxon>rosids</taxon>
        <taxon>malvids</taxon>
        <taxon>Malvales</taxon>
        <taxon>Malvaceae</taxon>
        <taxon>Malvoideae</taxon>
        <taxon>Gossypium</taxon>
    </lineage>
</organism>
<sequence>MRYIDIGIPANNKGKHNIGCLFWLLARMVLQMRGTVTSGQIWDVMVDLFFDRQPEEAKQQEEEAIVAPDYGLPPADYGMGALAADQWLVQIGDQWSADMVHPPISGVLAGNWGDQGKFKIFLCILFNLHVDDCCLCLINFGISNAVAIGTDVWDAAAAPTQIPMLPSMYRPLLLLVGNERDLL</sequence>
<evidence type="ECO:0000313" key="3">
    <source>
        <dbReference type="EMBL" id="MBA0676436.1"/>
    </source>
</evidence>
<dbReference type="EMBL" id="JABFAA010000002">
    <property type="protein sequence ID" value="MBA0676436.1"/>
    <property type="molecule type" value="Genomic_DNA"/>
</dbReference>
<dbReference type="Proteomes" id="UP000593577">
    <property type="component" value="Unassembled WGS sequence"/>
</dbReference>
<dbReference type="Gene3D" id="3.40.50.10490">
    <property type="entry name" value="Glucose-6-phosphate isomerase like protein, domain 1"/>
    <property type="match status" value="1"/>
</dbReference>
<evidence type="ECO:0000256" key="1">
    <source>
        <dbReference type="ARBA" id="ARBA00022980"/>
    </source>
</evidence>
<dbReference type="InterPro" id="IPR023591">
    <property type="entry name" value="Ribosomal_uS2_flav_dom_sf"/>
</dbReference>
<keyword evidence="2" id="KW-0687">Ribonucleoprotein</keyword>
<dbReference type="AlphaFoldDB" id="A0A7J8WN54"/>
<protein>
    <recommendedName>
        <fullName evidence="5">40S ribosomal protein SA</fullName>
    </recommendedName>
</protein>
<evidence type="ECO:0000313" key="4">
    <source>
        <dbReference type="Proteomes" id="UP000593577"/>
    </source>
</evidence>
<evidence type="ECO:0008006" key="5">
    <source>
        <dbReference type="Google" id="ProtNLM"/>
    </source>
</evidence>
<dbReference type="InterPro" id="IPR005707">
    <property type="entry name" value="Ribosomal_uS2_euk/arc"/>
</dbReference>
<dbReference type="GO" id="GO:0006412">
    <property type="term" value="P:translation"/>
    <property type="evidence" value="ECO:0007669"/>
    <property type="project" value="InterPro"/>
</dbReference>
<keyword evidence="1" id="KW-0689">Ribosomal protein</keyword>
<reference evidence="3 4" key="1">
    <citation type="journal article" date="2019" name="Genome Biol. Evol.">
        <title>Insights into the evolution of the New World diploid cottons (Gossypium, subgenus Houzingenia) based on genome sequencing.</title>
        <authorList>
            <person name="Grover C.E."/>
            <person name="Arick M.A. 2nd"/>
            <person name="Thrash A."/>
            <person name="Conover J.L."/>
            <person name="Sanders W.S."/>
            <person name="Peterson D.G."/>
            <person name="Frelichowski J.E."/>
            <person name="Scheffler J.A."/>
            <person name="Scheffler B.E."/>
            <person name="Wendel J.F."/>
        </authorList>
    </citation>
    <scope>NUCLEOTIDE SEQUENCE [LARGE SCALE GENOMIC DNA]</scope>
    <source>
        <strain evidence="3">185</strain>
        <tissue evidence="3">Leaf</tissue>
    </source>
</reference>
<evidence type="ECO:0000256" key="2">
    <source>
        <dbReference type="ARBA" id="ARBA00023274"/>
    </source>
</evidence>
<dbReference type="GO" id="GO:0003735">
    <property type="term" value="F:structural constituent of ribosome"/>
    <property type="evidence" value="ECO:0007669"/>
    <property type="project" value="InterPro"/>
</dbReference>
<name>A0A7J8WN54_GOSAI</name>
<comment type="caution">
    <text evidence="3">The sequence shown here is derived from an EMBL/GenBank/DDBJ whole genome shotgun (WGS) entry which is preliminary data.</text>
</comment>
<gene>
    <name evidence="3" type="ORF">Goari_017913</name>
</gene>
<dbReference type="PANTHER" id="PTHR11489">
    <property type="entry name" value="40S RIBOSOMAL PROTEIN SA"/>
    <property type="match status" value="1"/>
</dbReference>
<dbReference type="SUPFAM" id="SSF52313">
    <property type="entry name" value="Ribosomal protein S2"/>
    <property type="match status" value="1"/>
</dbReference>
<accession>A0A7J8WN54</accession>